<feature type="signal peptide" evidence="1">
    <location>
        <begin position="1"/>
        <end position="20"/>
    </location>
</feature>
<evidence type="ECO:0000313" key="3">
    <source>
        <dbReference type="Proteomes" id="UP001161325"/>
    </source>
</evidence>
<dbReference type="Gene3D" id="2.60.220.30">
    <property type="match status" value="1"/>
</dbReference>
<comment type="caution">
    <text evidence="2">The sequence shown here is derived from an EMBL/GenBank/DDBJ whole genome shotgun (WGS) entry which is preliminary data.</text>
</comment>
<accession>A0AA37V0T6</accession>
<evidence type="ECO:0000313" key="2">
    <source>
        <dbReference type="EMBL" id="GLC25120.1"/>
    </source>
</evidence>
<reference evidence="2" key="1">
    <citation type="submission" date="2022-08" db="EMBL/GenBank/DDBJ databases">
        <title>Draft genome sequencing of Roseisolibacter agri AW1220.</title>
        <authorList>
            <person name="Tobiishi Y."/>
            <person name="Tonouchi A."/>
        </authorList>
    </citation>
    <scope>NUCLEOTIDE SEQUENCE</scope>
    <source>
        <strain evidence="2">AW1220</strain>
    </source>
</reference>
<gene>
    <name evidence="2" type="ORF">rosag_16330</name>
</gene>
<evidence type="ECO:0000256" key="1">
    <source>
        <dbReference type="SAM" id="SignalP"/>
    </source>
</evidence>
<sequence>MLRRPSSLAGLALVALSGLAACADAPSAPRPVATDAPSRGLLGGVTGVVGGVVGGVVSTVEAILTPVTGMLWSSPVTAVTVSGVIGAQGGSIAIPNGARLIVPAGAVGGPVAFSISRVPGRIVAYEFQPHGIRFAVPVVIEQPLAGINLSGISTSSIEGAYFADVTALDQTKGSAQVSEFRPTVVLKDRGVVRFTVDHFSGYMVSSGRSEIQDDSGF</sequence>
<organism evidence="2 3">
    <name type="scientific">Roseisolibacter agri</name>
    <dbReference type="NCBI Taxonomy" id="2014610"/>
    <lineage>
        <taxon>Bacteria</taxon>
        <taxon>Pseudomonadati</taxon>
        <taxon>Gemmatimonadota</taxon>
        <taxon>Gemmatimonadia</taxon>
        <taxon>Gemmatimonadales</taxon>
        <taxon>Gemmatimonadaceae</taxon>
        <taxon>Roseisolibacter</taxon>
    </lineage>
</organism>
<dbReference type="Proteomes" id="UP001161325">
    <property type="component" value="Unassembled WGS sequence"/>
</dbReference>
<dbReference type="EMBL" id="BRXS01000002">
    <property type="protein sequence ID" value="GLC25120.1"/>
    <property type="molecule type" value="Genomic_DNA"/>
</dbReference>
<feature type="chain" id="PRO_5041398682" evidence="1">
    <location>
        <begin position="21"/>
        <end position="217"/>
    </location>
</feature>
<dbReference type="AlphaFoldDB" id="A0AA37V0T6"/>
<proteinExistence type="predicted"/>
<protein>
    <submittedName>
        <fullName evidence="2">Uncharacterized protein</fullName>
    </submittedName>
</protein>
<name>A0AA37V0T6_9BACT</name>
<keyword evidence="1" id="KW-0732">Signal</keyword>
<keyword evidence="3" id="KW-1185">Reference proteome</keyword>
<dbReference type="PROSITE" id="PS51257">
    <property type="entry name" value="PROKAR_LIPOPROTEIN"/>
    <property type="match status" value="1"/>
</dbReference>